<keyword evidence="4" id="KW-0349">Heme</keyword>
<evidence type="ECO:0000256" key="5">
    <source>
        <dbReference type="ARBA" id="ARBA00022692"/>
    </source>
</evidence>
<dbReference type="GO" id="GO:0016020">
    <property type="term" value="C:membrane"/>
    <property type="evidence" value="ECO:0007669"/>
    <property type="project" value="UniProtKB-SubCell"/>
</dbReference>
<gene>
    <name evidence="11" type="ORF">DSM104443_03895</name>
</gene>
<dbReference type="Proteomes" id="UP000501534">
    <property type="component" value="Chromosome"/>
</dbReference>
<dbReference type="AlphaFoldDB" id="A0A6M4H0E2"/>
<comment type="subcellular location">
    <subcellularLocation>
        <location evidence="3">Membrane</location>
    </subcellularLocation>
</comment>
<evidence type="ECO:0000313" key="12">
    <source>
        <dbReference type="Proteomes" id="UP000501534"/>
    </source>
</evidence>
<evidence type="ECO:0000256" key="2">
    <source>
        <dbReference type="ARBA" id="ARBA00004050"/>
    </source>
</evidence>
<keyword evidence="5 10" id="KW-0812">Transmembrane</keyword>
<evidence type="ECO:0000256" key="10">
    <source>
        <dbReference type="SAM" id="Phobius"/>
    </source>
</evidence>
<organism evidence="11 12">
    <name type="scientific">Usitatibacter rugosus</name>
    <dbReference type="NCBI Taxonomy" id="2732067"/>
    <lineage>
        <taxon>Bacteria</taxon>
        <taxon>Pseudomonadati</taxon>
        <taxon>Pseudomonadota</taxon>
        <taxon>Betaproteobacteria</taxon>
        <taxon>Nitrosomonadales</taxon>
        <taxon>Usitatibacteraceae</taxon>
        <taxon>Usitatibacter</taxon>
    </lineage>
</organism>
<evidence type="ECO:0000256" key="8">
    <source>
        <dbReference type="ARBA" id="ARBA00023004"/>
    </source>
</evidence>
<dbReference type="EMBL" id="CP053069">
    <property type="protein sequence ID" value="QJR12802.1"/>
    <property type="molecule type" value="Genomic_DNA"/>
</dbReference>
<keyword evidence="6" id="KW-0479">Metal-binding</keyword>
<reference evidence="11 12" key="1">
    <citation type="submission" date="2020-04" db="EMBL/GenBank/DDBJ databases">
        <title>Usitatibacter rugosus gen. nov., sp. nov. and Usitatibacter palustris sp. nov., novel members of Usitatibacteraceae fam. nov. within the order Nitrosomonadales isolated from soil.</title>
        <authorList>
            <person name="Huber K.J."/>
            <person name="Neumann-Schaal M."/>
            <person name="Geppert A."/>
            <person name="Luckner M."/>
            <person name="Wanner G."/>
            <person name="Overmann J."/>
        </authorList>
    </citation>
    <scope>NUCLEOTIDE SEQUENCE [LARGE SCALE GENOMIC DNA]</scope>
    <source>
        <strain evidence="11 12">0125_3</strain>
    </source>
</reference>
<dbReference type="InterPro" id="IPR000701">
    <property type="entry name" value="SuccDH_FuR_B_TM-su"/>
</dbReference>
<keyword evidence="7 10" id="KW-1133">Transmembrane helix</keyword>
<sequence>MSVRTEVRLWVAQRATAAVLAFCVAVHLVTIIYAVRGGLSAAEILERTRGNVAMALFYAVFVLSAAVHAGIGLRNVAAEWLDWRGRSARFAVMFFSLMLAFLGLRAVWAVFA</sequence>
<evidence type="ECO:0000256" key="3">
    <source>
        <dbReference type="ARBA" id="ARBA00004370"/>
    </source>
</evidence>
<evidence type="ECO:0000313" key="11">
    <source>
        <dbReference type="EMBL" id="QJR12802.1"/>
    </source>
</evidence>
<evidence type="ECO:0000256" key="7">
    <source>
        <dbReference type="ARBA" id="ARBA00022989"/>
    </source>
</evidence>
<protein>
    <recommendedName>
        <fullName evidence="13">Succinate dehydrogenase</fullName>
    </recommendedName>
</protein>
<evidence type="ECO:0008006" key="13">
    <source>
        <dbReference type="Google" id="ProtNLM"/>
    </source>
</evidence>
<evidence type="ECO:0000256" key="6">
    <source>
        <dbReference type="ARBA" id="ARBA00022723"/>
    </source>
</evidence>
<dbReference type="KEGG" id="uru:DSM104443_03895"/>
<keyword evidence="9 10" id="KW-0472">Membrane</keyword>
<keyword evidence="8" id="KW-0408">Iron</keyword>
<evidence type="ECO:0000256" key="4">
    <source>
        <dbReference type="ARBA" id="ARBA00022617"/>
    </source>
</evidence>
<proteinExistence type="predicted"/>
<dbReference type="Gene3D" id="1.20.1300.10">
    <property type="entry name" value="Fumarate reductase/succinate dehydrogenase, transmembrane subunit"/>
    <property type="match status" value="1"/>
</dbReference>
<name>A0A6M4H0E2_9PROT</name>
<dbReference type="GO" id="GO:0046872">
    <property type="term" value="F:metal ion binding"/>
    <property type="evidence" value="ECO:0007669"/>
    <property type="project" value="UniProtKB-KW"/>
</dbReference>
<comment type="cofactor">
    <cofactor evidence="1">
        <name>heme</name>
        <dbReference type="ChEBI" id="CHEBI:30413"/>
    </cofactor>
</comment>
<feature type="transmembrane region" description="Helical" evidence="10">
    <location>
        <begin position="12"/>
        <end position="35"/>
    </location>
</feature>
<keyword evidence="12" id="KW-1185">Reference proteome</keyword>
<feature type="transmembrane region" description="Helical" evidence="10">
    <location>
        <begin position="88"/>
        <end position="111"/>
    </location>
</feature>
<dbReference type="RefSeq" id="WP_212756804.1">
    <property type="nucleotide sequence ID" value="NZ_CP053069.1"/>
</dbReference>
<feature type="transmembrane region" description="Helical" evidence="10">
    <location>
        <begin position="55"/>
        <end position="76"/>
    </location>
</feature>
<comment type="function">
    <text evidence="2">Membrane-anchoring subunit of succinate dehydrogenase (SDH).</text>
</comment>
<dbReference type="InterPro" id="IPR034804">
    <property type="entry name" value="SQR/QFR_C/D"/>
</dbReference>
<accession>A0A6M4H0E2</accession>
<evidence type="ECO:0000256" key="1">
    <source>
        <dbReference type="ARBA" id="ARBA00001971"/>
    </source>
</evidence>
<dbReference type="Pfam" id="PF01127">
    <property type="entry name" value="Sdh_cyt"/>
    <property type="match status" value="1"/>
</dbReference>
<dbReference type="SUPFAM" id="SSF81343">
    <property type="entry name" value="Fumarate reductase respiratory complex transmembrane subunits"/>
    <property type="match status" value="1"/>
</dbReference>
<evidence type="ECO:0000256" key="9">
    <source>
        <dbReference type="ARBA" id="ARBA00023136"/>
    </source>
</evidence>